<reference evidence="2 3" key="1">
    <citation type="submission" date="2018-12" db="EMBL/GenBank/DDBJ databases">
        <authorList>
            <person name="Grouzdev D.S."/>
            <person name="Krutkina M.S."/>
        </authorList>
    </citation>
    <scope>NUCLEOTIDE SEQUENCE [LARGE SCALE GENOMIC DNA]</scope>
    <source>
        <strain evidence="2 3">RmlP026</strain>
    </source>
</reference>
<sequence length="82" mass="9263">MSSSVGRSRAMWDALVLCRDAAEVAWARRRVSAELEALSDRYLADMGLERWDIPAHVRSVLPWPASPVRPQPRYRPSLRGCG</sequence>
<dbReference type="EMBL" id="QYBB01000007">
    <property type="protein sequence ID" value="RYC32377.1"/>
    <property type="molecule type" value="Genomic_DNA"/>
</dbReference>
<comment type="caution">
    <text evidence="2">The sequence shown here is derived from an EMBL/GenBank/DDBJ whole genome shotgun (WGS) entry which is preliminary data.</text>
</comment>
<feature type="domain" description="YjiS-like" evidence="1">
    <location>
        <begin position="20"/>
        <end position="53"/>
    </location>
</feature>
<dbReference type="InterPro" id="IPR009506">
    <property type="entry name" value="YjiS-like"/>
</dbReference>
<protein>
    <submittedName>
        <fullName evidence="2">DUF1127 domain-containing protein</fullName>
    </submittedName>
</protein>
<dbReference type="AlphaFoldDB" id="A0A4Q2UB52"/>
<dbReference type="OrthoDB" id="7876746at2"/>
<gene>
    <name evidence="2" type="ORF">D3273_08270</name>
</gene>
<evidence type="ECO:0000313" key="3">
    <source>
        <dbReference type="Proteomes" id="UP000290759"/>
    </source>
</evidence>
<name>A0A4Q2UB52_9HYPH</name>
<dbReference type="Proteomes" id="UP000290759">
    <property type="component" value="Unassembled WGS sequence"/>
</dbReference>
<dbReference type="Pfam" id="PF06568">
    <property type="entry name" value="YjiS-like"/>
    <property type="match status" value="1"/>
</dbReference>
<reference evidence="2 3" key="2">
    <citation type="submission" date="2019-02" db="EMBL/GenBank/DDBJ databases">
        <title>'Lichenibacterium ramalinii' gen. nov. sp. nov., 'Lichenibacterium minor' gen. nov. sp. nov.</title>
        <authorList>
            <person name="Pankratov T."/>
        </authorList>
    </citation>
    <scope>NUCLEOTIDE SEQUENCE [LARGE SCALE GENOMIC DNA]</scope>
    <source>
        <strain evidence="2 3">RmlP026</strain>
    </source>
</reference>
<organism evidence="2 3">
    <name type="scientific">Lichenibacterium minor</name>
    <dbReference type="NCBI Taxonomy" id="2316528"/>
    <lineage>
        <taxon>Bacteria</taxon>
        <taxon>Pseudomonadati</taxon>
        <taxon>Pseudomonadota</taxon>
        <taxon>Alphaproteobacteria</taxon>
        <taxon>Hyphomicrobiales</taxon>
        <taxon>Lichenihabitantaceae</taxon>
        <taxon>Lichenibacterium</taxon>
    </lineage>
</organism>
<proteinExistence type="predicted"/>
<evidence type="ECO:0000313" key="2">
    <source>
        <dbReference type="EMBL" id="RYC32377.1"/>
    </source>
</evidence>
<evidence type="ECO:0000259" key="1">
    <source>
        <dbReference type="Pfam" id="PF06568"/>
    </source>
</evidence>
<keyword evidence="3" id="KW-1185">Reference proteome</keyword>
<accession>A0A4Q2UB52</accession>